<dbReference type="STRING" id="301148.B4135_3587"/>
<gene>
    <name evidence="1" type="ORF">B4135_3587</name>
</gene>
<dbReference type="Proteomes" id="UP000075683">
    <property type="component" value="Unassembled WGS sequence"/>
</dbReference>
<protein>
    <submittedName>
        <fullName evidence="1">Uncharacterized protein</fullName>
    </submittedName>
</protein>
<evidence type="ECO:0000313" key="2">
    <source>
        <dbReference type="Proteomes" id="UP000075683"/>
    </source>
</evidence>
<sequence>MGILHSFIPFFRKKFHRKGLLFVRKVNYFDYDRRRGFWSTLFLPGRFRWAVKKSMRKIFVGKTYPLQ</sequence>
<reference evidence="1 2" key="1">
    <citation type="submission" date="2016-01" db="EMBL/GenBank/DDBJ databases">
        <title>Draft Genome Sequences of Seven Thermophilic Sporeformers Isolated from Foods.</title>
        <authorList>
            <person name="Berendsen E.M."/>
            <person name="Wells-Bennik M.H."/>
            <person name="Krawcyk A.O."/>
            <person name="De Jong A."/>
            <person name="Holsappel S."/>
            <person name="Eijlander R.T."/>
            <person name="Kuipers O.P."/>
        </authorList>
    </citation>
    <scope>NUCLEOTIDE SEQUENCE [LARGE SCALE GENOMIC DNA]</scope>
    <source>
        <strain evidence="1 2">B4135</strain>
    </source>
</reference>
<accession>A0A150LCQ4</accession>
<organism evidence="1 2">
    <name type="scientific">Caldibacillus debilis</name>
    <dbReference type="NCBI Taxonomy" id="301148"/>
    <lineage>
        <taxon>Bacteria</taxon>
        <taxon>Bacillati</taxon>
        <taxon>Bacillota</taxon>
        <taxon>Bacilli</taxon>
        <taxon>Bacillales</taxon>
        <taxon>Bacillaceae</taxon>
        <taxon>Caldibacillus</taxon>
    </lineage>
</organism>
<dbReference type="EMBL" id="LQYT01000121">
    <property type="protein sequence ID" value="KYD10108.1"/>
    <property type="molecule type" value="Genomic_DNA"/>
</dbReference>
<name>A0A150LCQ4_9BACI</name>
<comment type="caution">
    <text evidence="1">The sequence shown here is derived from an EMBL/GenBank/DDBJ whole genome shotgun (WGS) entry which is preliminary data.</text>
</comment>
<proteinExistence type="predicted"/>
<evidence type="ECO:0000313" key="1">
    <source>
        <dbReference type="EMBL" id="KYD10108.1"/>
    </source>
</evidence>
<dbReference type="AlphaFoldDB" id="A0A150LCQ4"/>